<keyword evidence="3" id="KW-1185">Reference proteome</keyword>
<reference evidence="2 3" key="1">
    <citation type="journal article" date="2019" name="Front. Genet.">
        <title>Whole-Genome Sequencing of the Opportunistic Yeast Pathogen Candida inconspicua Uncovers Its Hybrid Origin.</title>
        <authorList>
            <person name="Mixao V."/>
            <person name="Hansen A.P."/>
            <person name="Saus E."/>
            <person name="Boekhout T."/>
            <person name="Lass-Florl C."/>
            <person name="Gabaldon T."/>
        </authorList>
    </citation>
    <scope>NUCLEOTIDE SEQUENCE [LARGE SCALE GENOMIC DNA]</scope>
    <source>
        <strain evidence="2 3">CBS 180</strain>
    </source>
</reference>
<feature type="domain" description="J" evidence="1">
    <location>
        <begin position="19"/>
        <end position="91"/>
    </location>
</feature>
<dbReference type="Pfam" id="PF00226">
    <property type="entry name" value="DnaJ"/>
    <property type="match status" value="1"/>
</dbReference>
<organism evidence="2 3">
    <name type="scientific">Pichia inconspicua</name>
    <dbReference type="NCBI Taxonomy" id="52247"/>
    <lineage>
        <taxon>Eukaryota</taxon>
        <taxon>Fungi</taxon>
        <taxon>Dikarya</taxon>
        <taxon>Ascomycota</taxon>
        <taxon>Saccharomycotina</taxon>
        <taxon>Pichiomycetes</taxon>
        <taxon>Pichiales</taxon>
        <taxon>Pichiaceae</taxon>
        <taxon>Pichia</taxon>
    </lineage>
</organism>
<dbReference type="InterPro" id="IPR036869">
    <property type="entry name" value="J_dom_sf"/>
</dbReference>
<sequence length="298" mass="34598">MTFVMRRFMHGTAVVQRETHYDILKLPHDSSTADIKSRFKKISLKLHPDMLKSQGLNEVELDKRAEEYLKVKKSYEVLTDTAKRAEYDVKMGIRRRGSGDSNSNSVYGNGFMREAGTTQHFHAASRHRNDVPHFDWEKHQERNERVEKRFMYNQKMSQNVDLFGKDLYSRNLGNKGPRKGIYRDYGRPRSVHEQEIEGRQIAIKVGGTVVTLLVLWWILCSGFSTKKKEEVVGKREFDGRKVEVTSDEKNRVSRTGSTMSVNNRYGMMLIKRDGDLKPELEGHTDMDVFEEQISETAE</sequence>
<dbReference type="GO" id="GO:0042026">
    <property type="term" value="P:protein refolding"/>
    <property type="evidence" value="ECO:0007669"/>
    <property type="project" value="TreeGrafter"/>
</dbReference>
<dbReference type="EMBL" id="SELW01000307">
    <property type="protein sequence ID" value="TID29481.1"/>
    <property type="molecule type" value="Genomic_DNA"/>
</dbReference>
<dbReference type="GO" id="GO:0051082">
    <property type="term" value="F:unfolded protein binding"/>
    <property type="evidence" value="ECO:0007669"/>
    <property type="project" value="TreeGrafter"/>
</dbReference>
<dbReference type="PANTHER" id="PTHR43096">
    <property type="entry name" value="DNAJ HOMOLOG 1, MITOCHONDRIAL-RELATED"/>
    <property type="match status" value="1"/>
</dbReference>
<accession>A0A4T0X2E8</accession>
<dbReference type="Gene3D" id="1.10.287.110">
    <property type="entry name" value="DnaJ domain"/>
    <property type="match status" value="1"/>
</dbReference>
<dbReference type="SUPFAM" id="SSF46565">
    <property type="entry name" value="Chaperone J-domain"/>
    <property type="match status" value="1"/>
</dbReference>
<comment type="caution">
    <text evidence="2">The sequence shown here is derived from an EMBL/GenBank/DDBJ whole genome shotgun (WGS) entry which is preliminary data.</text>
</comment>
<dbReference type="SMART" id="SM00271">
    <property type="entry name" value="DnaJ"/>
    <property type="match status" value="1"/>
</dbReference>
<dbReference type="CDD" id="cd06257">
    <property type="entry name" value="DnaJ"/>
    <property type="match status" value="1"/>
</dbReference>
<dbReference type="AlphaFoldDB" id="A0A4T0X2E8"/>
<dbReference type="Proteomes" id="UP000307173">
    <property type="component" value="Unassembled WGS sequence"/>
</dbReference>
<dbReference type="PANTHER" id="PTHR43096:SF58">
    <property type="entry name" value="CHAPERONE DNAJ-DOMAIN SUPERFAMILY PROTEIN"/>
    <property type="match status" value="1"/>
</dbReference>
<evidence type="ECO:0000259" key="1">
    <source>
        <dbReference type="PROSITE" id="PS50076"/>
    </source>
</evidence>
<dbReference type="InterPro" id="IPR001623">
    <property type="entry name" value="DnaJ_domain"/>
</dbReference>
<protein>
    <recommendedName>
        <fullName evidence="1">J domain-containing protein</fullName>
    </recommendedName>
</protein>
<evidence type="ECO:0000313" key="2">
    <source>
        <dbReference type="EMBL" id="TID29481.1"/>
    </source>
</evidence>
<dbReference type="GO" id="GO:0005737">
    <property type="term" value="C:cytoplasm"/>
    <property type="evidence" value="ECO:0007669"/>
    <property type="project" value="TreeGrafter"/>
</dbReference>
<evidence type="ECO:0000313" key="3">
    <source>
        <dbReference type="Proteomes" id="UP000307173"/>
    </source>
</evidence>
<dbReference type="PROSITE" id="PS50076">
    <property type="entry name" value="DNAJ_2"/>
    <property type="match status" value="1"/>
</dbReference>
<dbReference type="PRINTS" id="PR00625">
    <property type="entry name" value="JDOMAIN"/>
</dbReference>
<dbReference type="OrthoDB" id="10250354at2759"/>
<name>A0A4T0X2E8_9ASCO</name>
<gene>
    <name evidence="2" type="ORF">CANINC_001936</name>
</gene>
<dbReference type="STRING" id="52247.A0A4T0X2E8"/>
<proteinExistence type="predicted"/>